<keyword evidence="1 13" id="KW-0540">Nuclease</keyword>
<dbReference type="RefSeq" id="WP_260116993.1">
    <property type="nucleotide sequence ID" value="NZ_CP093361.1"/>
</dbReference>
<feature type="domain" description="UvrD-like helicase C-terminal" evidence="16">
    <location>
        <begin position="503"/>
        <end position="806"/>
    </location>
</feature>
<dbReference type="GO" id="GO:0043138">
    <property type="term" value="F:3'-5' DNA helicase activity"/>
    <property type="evidence" value="ECO:0007669"/>
    <property type="project" value="UniProtKB-UniRule"/>
</dbReference>
<evidence type="ECO:0000256" key="5">
    <source>
        <dbReference type="ARBA" id="ARBA00022806"/>
    </source>
</evidence>
<dbReference type="Pfam" id="PF00580">
    <property type="entry name" value="UvrD-helicase"/>
    <property type="match status" value="1"/>
</dbReference>
<dbReference type="PANTHER" id="PTHR11070">
    <property type="entry name" value="UVRD / RECB / PCRA DNA HELICASE FAMILY MEMBER"/>
    <property type="match status" value="1"/>
</dbReference>
<keyword evidence="8 13" id="KW-0238">DNA-binding</keyword>
<dbReference type="EC" id="5.6.2.4" evidence="13"/>
<evidence type="ECO:0000256" key="14">
    <source>
        <dbReference type="PROSITE-ProRule" id="PRU00560"/>
    </source>
</evidence>
<dbReference type="InterPro" id="IPR014152">
    <property type="entry name" value="AddA"/>
</dbReference>
<name>A0A976X5Z9_9LACO</name>
<evidence type="ECO:0000256" key="3">
    <source>
        <dbReference type="ARBA" id="ARBA00022763"/>
    </source>
</evidence>
<evidence type="ECO:0000256" key="10">
    <source>
        <dbReference type="ARBA" id="ARBA00023235"/>
    </source>
</evidence>
<dbReference type="GO" id="GO:0003690">
    <property type="term" value="F:double-stranded DNA binding"/>
    <property type="evidence" value="ECO:0007669"/>
    <property type="project" value="UniProtKB-UniRule"/>
</dbReference>
<keyword evidence="7 13" id="KW-0067">ATP-binding</keyword>
<accession>A0A976X5Z9</accession>
<comment type="catalytic activity">
    <reaction evidence="12 13">
        <text>ATP + H2O = ADP + phosphate + H(+)</text>
        <dbReference type="Rhea" id="RHEA:13065"/>
        <dbReference type="ChEBI" id="CHEBI:15377"/>
        <dbReference type="ChEBI" id="CHEBI:15378"/>
        <dbReference type="ChEBI" id="CHEBI:30616"/>
        <dbReference type="ChEBI" id="CHEBI:43474"/>
        <dbReference type="ChEBI" id="CHEBI:456216"/>
        <dbReference type="EC" id="5.6.2.4"/>
    </reaction>
</comment>
<feature type="binding site" evidence="14">
    <location>
        <begin position="23"/>
        <end position="30"/>
    </location>
    <ligand>
        <name>ATP</name>
        <dbReference type="ChEBI" id="CHEBI:30616"/>
    </ligand>
</feature>
<dbReference type="Pfam" id="PF12705">
    <property type="entry name" value="PDDEXK_1"/>
    <property type="match status" value="1"/>
</dbReference>
<comment type="similarity">
    <text evidence="13">Belongs to the helicase family. AddA subfamily.</text>
</comment>
<evidence type="ECO:0000256" key="1">
    <source>
        <dbReference type="ARBA" id="ARBA00022722"/>
    </source>
</evidence>
<keyword evidence="6 13" id="KW-0269">Exonuclease</keyword>
<dbReference type="SUPFAM" id="SSF52980">
    <property type="entry name" value="Restriction endonuclease-like"/>
    <property type="match status" value="1"/>
</dbReference>
<dbReference type="InterPro" id="IPR027417">
    <property type="entry name" value="P-loop_NTPase"/>
</dbReference>
<evidence type="ECO:0000256" key="12">
    <source>
        <dbReference type="ARBA" id="ARBA00048988"/>
    </source>
</evidence>
<evidence type="ECO:0000256" key="9">
    <source>
        <dbReference type="ARBA" id="ARBA00023204"/>
    </source>
</evidence>
<dbReference type="Gene3D" id="3.90.320.10">
    <property type="match status" value="1"/>
</dbReference>
<sequence length="1259" mass="144014">MDYTKAQSAAVYGKFNGNVLVSASAGSGKTRVLVDRVINKLIHFESIDQMLIVTFTRAAAKEMKDRILSALQAQLSKAKDAKLRTHLTLQIRKLPVADISTLDSFCQKVVQRNYYVINLDPDFRILTDRTETAMLRDLVWETVRENYYANDQDGSFAQLTENFSNDRSDDGLTDLVYRLYDYANVNRDPKEWLNQLTKQYQVGDSIVQSPFYRQYLKPTLVDQLNQVRLNFQAALDYANEQQLAKEAALEASEVELIDHLIRLLDTEQWDAIRDAMNVNFKSFPRGSKNDDELVKTAHNHVKDLRDAGKNQFRDQILSNYFVNDEQRNVAIMDASAKIIDKLVEVVGAFSDHYRELKRNRHVMEFIDIEHAALDIFNQNTGKANVQMDLQRQYNEIMVDEYQDNNRLQDAILTTIARRDEDTGETNNMFMVGDVKQSIYRFRLAAPEMFLERMKKYQVIDNDDQTILLKENFRSMANVDHFVNLIFNQVMSNQVGKIEYQGANNLVAGANYYPNELESKVTVMLYRNQDVTDSNDEQSEPVNERFQVDDSAHGQIELIAQKILELKRKQQRVYDRHEGKMRELRYSDIALISATRNNNLVISDVFAQHNLPVTINGAQSYFKTTEIQIMMALLSIIDNPYQDIPLVAVLRSPIVGLNENQLAYLRINSNTGEYYQAVTNFVRNYPHQDSTEFGDQVYARVGRFLDQLSQFRDTAQQNELVTLIWQIYEVTGFLDYVGGMPAGKQRQANLHALYDRAAQYEKSSFKGLFQFVRFIDKMQSGDNDLAEPAANPDDNTITVTTIHGSKGLEYPIVFLVDANHQFNMQDSKGEYVLDDDLGLGITYFNDQRREKVATLQKQVVQNRIDNDTLDEEMRKLYVALTRTEQQLFIVGAIKDIKKTDADILDEWGHKAMQSDQLLLTPALRRSAKSYLDWILPAVARHPKLQAQFTGTTALTALDSDTTNISLRFYHPVDLQEHAPEQPVDDDHEFIDHLNATVAAGLDVDNANQIQRIMDYQYPNQAATTTTAYQAVSEVKRAFDDPDALEMGRIDGISEDTKQTNRYVANDFAEPEFLQTISQPQPTEIGTATHLVLQQLDLTQPPTLATVNALIDQLVTDRIIAERVAAKIDCQAIVNFFSSELGALVLKHPDRVRREAPFSLIMSASQLFKGFNSAANEKILIHGIIDGYLVLDDAVYLFDYKTDYVGKRNVEQHVQRIVDKYRGQVNLYGLALEKILGRPVRKRFLYLLAIGKLVPIHEHND</sequence>
<comment type="subunit">
    <text evidence="13">Heterodimer of AddA and AddB/RexB.</text>
</comment>
<dbReference type="InterPro" id="IPR011335">
    <property type="entry name" value="Restrct_endonuc-II-like"/>
</dbReference>
<keyword evidence="18" id="KW-1185">Reference proteome</keyword>
<organism evidence="17 18">
    <name type="scientific">Nicoliella spurrieriana</name>
    <dbReference type="NCBI Taxonomy" id="2925830"/>
    <lineage>
        <taxon>Bacteria</taxon>
        <taxon>Bacillati</taxon>
        <taxon>Bacillota</taxon>
        <taxon>Bacilli</taxon>
        <taxon>Lactobacillales</taxon>
        <taxon>Lactobacillaceae</taxon>
        <taxon>Nicoliella</taxon>
    </lineage>
</organism>
<dbReference type="Gene3D" id="3.40.50.300">
    <property type="entry name" value="P-loop containing nucleotide triphosphate hydrolases"/>
    <property type="match status" value="4"/>
</dbReference>
<dbReference type="NCBIfam" id="TIGR02785">
    <property type="entry name" value="addA_Gpos"/>
    <property type="match status" value="1"/>
</dbReference>
<keyword evidence="3 13" id="KW-0227">DNA damage</keyword>
<dbReference type="EC" id="3.1.-.-" evidence="13"/>
<comment type="function">
    <text evidence="13">The heterodimer acts as both an ATP-dependent DNA helicase and an ATP-dependent, dual-direction single-stranded exonuclease. Recognizes the chi site generating a DNA molecule suitable for the initiation of homologous recombination. The AddA nuclease domain is required for chi fragment generation; this subunit has the helicase and 3' -&gt; 5' nuclease activities.</text>
</comment>
<dbReference type="PROSITE" id="PS51198">
    <property type="entry name" value="UVRD_HELICASE_ATP_BIND"/>
    <property type="match status" value="1"/>
</dbReference>
<dbReference type="Pfam" id="PF13361">
    <property type="entry name" value="UvrD_C"/>
    <property type="match status" value="1"/>
</dbReference>
<evidence type="ECO:0000256" key="2">
    <source>
        <dbReference type="ARBA" id="ARBA00022741"/>
    </source>
</evidence>
<protein>
    <recommendedName>
        <fullName evidence="13">ATP-dependent helicase/nuclease subunit A</fullName>
        <ecNumber evidence="13">3.1.-.-</ecNumber>
        <ecNumber evidence="13">5.6.2.4</ecNumber>
    </recommendedName>
    <alternativeName>
        <fullName evidence="13">ATP-dependent helicase/nuclease AddA</fullName>
    </alternativeName>
    <alternativeName>
        <fullName evidence="13">DNA 3'-5' helicase AddA</fullName>
    </alternativeName>
</protein>
<evidence type="ECO:0000313" key="18">
    <source>
        <dbReference type="Proteomes" id="UP000831181"/>
    </source>
</evidence>
<gene>
    <name evidence="13 17" type="primary">addA</name>
    <name evidence="17" type="ORF">MOO44_03265</name>
</gene>
<dbReference type="GO" id="GO:0005524">
    <property type="term" value="F:ATP binding"/>
    <property type="evidence" value="ECO:0007669"/>
    <property type="project" value="UniProtKB-UniRule"/>
</dbReference>
<keyword evidence="5 13" id="KW-0347">Helicase</keyword>
<dbReference type="GO" id="GO:0005829">
    <property type="term" value="C:cytosol"/>
    <property type="evidence" value="ECO:0007669"/>
    <property type="project" value="TreeGrafter"/>
</dbReference>
<dbReference type="InterPro" id="IPR014017">
    <property type="entry name" value="DNA_helicase_UvrD-like_C"/>
</dbReference>
<dbReference type="GO" id="GO:0000724">
    <property type="term" value="P:double-strand break repair via homologous recombination"/>
    <property type="evidence" value="ECO:0007669"/>
    <property type="project" value="UniProtKB-UniRule"/>
</dbReference>
<dbReference type="InterPro" id="IPR038726">
    <property type="entry name" value="PDDEXK_AddAB-type"/>
</dbReference>
<dbReference type="GO" id="GO:0033202">
    <property type="term" value="C:DNA helicase complex"/>
    <property type="evidence" value="ECO:0007669"/>
    <property type="project" value="TreeGrafter"/>
</dbReference>
<reference evidence="17" key="1">
    <citation type="journal article" date="2022" name="Int. J. Syst. Evol. Microbiol.">
        <title>Apilactobacillus apisilvae sp. nov., Nicolia spurrieriana gen. nov. sp. nov., Bombilactobacillus folatiphilus sp. nov. and Bombilactobacillus thymidiniphilus sp. nov., four new lactic acid bacterial isolates from stingless bees Tetragonula carbonaria and Austroplebeia australis.</title>
        <authorList>
            <person name="Oliphant S.A."/>
            <person name="Watson-Haigh N.S."/>
            <person name="Sumby K.M."/>
            <person name="Gardner J."/>
            <person name="Groom S."/>
            <person name="Jiranek V."/>
        </authorList>
    </citation>
    <scope>NUCLEOTIDE SEQUENCE</scope>
    <source>
        <strain evidence="17">SGEP1_A5</strain>
    </source>
</reference>
<evidence type="ECO:0000256" key="6">
    <source>
        <dbReference type="ARBA" id="ARBA00022839"/>
    </source>
</evidence>
<keyword evidence="4 13" id="KW-0378">Hydrolase</keyword>
<proteinExistence type="inferred from homology"/>
<evidence type="ECO:0000256" key="8">
    <source>
        <dbReference type="ARBA" id="ARBA00023125"/>
    </source>
</evidence>
<dbReference type="SUPFAM" id="SSF52540">
    <property type="entry name" value="P-loop containing nucleoside triphosphate hydrolases"/>
    <property type="match status" value="1"/>
</dbReference>
<comment type="cofactor">
    <cofactor evidence="13">
        <name>Mg(2+)</name>
        <dbReference type="ChEBI" id="CHEBI:18420"/>
    </cofactor>
</comment>
<dbReference type="AlphaFoldDB" id="A0A976X5Z9"/>
<comment type="catalytic activity">
    <reaction evidence="11 13">
        <text>Couples ATP hydrolysis with the unwinding of duplex DNA by translocating in the 3'-5' direction.</text>
        <dbReference type="EC" id="5.6.2.4"/>
    </reaction>
</comment>
<keyword evidence="2 13" id="KW-0547">Nucleotide-binding</keyword>
<evidence type="ECO:0000313" key="17">
    <source>
        <dbReference type="EMBL" id="UQS87194.1"/>
    </source>
</evidence>
<keyword evidence="10 13" id="KW-0413">Isomerase</keyword>
<dbReference type="InterPro" id="IPR000212">
    <property type="entry name" value="DNA_helicase_UvrD/REP"/>
</dbReference>
<dbReference type="HAMAP" id="MF_01451">
    <property type="entry name" value="AddA"/>
    <property type="match status" value="1"/>
</dbReference>
<feature type="domain" description="UvrD-like helicase ATP-binding" evidence="15">
    <location>
        <begin position="2"/>
        <end position="475"/>
    </location>
</feature>
<evidence type="ECO:0000256" key="7">
    <source>
        <dbReference type="ARBA" id="ARBA00022840"/>
    </source>
</evidence>
<dbReference type="PROSITE" id="PS51217">
    <property type="entry name" value="UVRD_HELICASE_CTER"/>
    <property type="match status" value="1"/>
</dbReference>
<dbReference type="KEGG" id="lbe:MOO44_03265"/>
<dbReference type="PANTHER" id="PTHR11070:SF48">
    <property type="entry name" value="ATP-DEPENDENT HELICASE_NUCLEASE SUBUNIT A"/>
    <property type="match status" value="1"/>
</dbReference>
<evidence type="ECO:0000259" key="15">
    <source>
        <dbReference type="PROSITE" id="PS51198"/>
    </source>
</evidence>
<dbReference type="Gene3D" id="1.10.274.50">
    <property type="match status" value="1"/>
</dbReference>
<dbReference type="InterPro" id="IPR014016">
    <property type="entry name" value="UvrD-like_ATP-bd"/>
</dbReference>
<evidence type="ECO:0000259" key="16">
    <source>
        <dbReference type="PROSITE" id="PS51217"/>
    </source>
</evidence>
<dbReference type="GO" id="GO:0008408">
    <property type="term" value="F:3'-5' exonuclease activity"/>
    <property type="evidence" value="ECO:0007669"/>
    <property type="project" value="UniProtKB-UniRule"/>
</dbReference>
<keyword evidence="9 13" id="KW-0234">DNA repair</keyword>
<dbReference type="Proteomes" id="UP000831181">
    <property type="component" value="Chromosome"/>
</dbReference>
<evidence type="ECO:0000256" key="4">
    <source>
        <dbReference type="ARBA" id="ARBA00022801"/>
    </source>
</evidence>
<dbReference type="InterPro" id="IPR011604">
    <property type="entry name" value="PDDEXK-like_dom_sf"/>
</dbReference>
<evidence type="ECO:0000256" key="13">
    <source>
        <dbReference type="HAMAP-Rule" id="MF_01451"/>
    </source>
</evidence>
<dbReference type="EMBL" id="CP093361">
    <property type="protein sequence ID" value="UQS87194.1"/>
    <property type="molecule type" value="Genomic_DNA"/>
</dbReference>
<evidence type="ECO:0000256" key="11">
    <source>
        <dbReference type="ARBA" id="ARBA00034617"/>
    </source>
</evidence>